<keyword evidence="2 4" id="KW-0694">RNA-binding</keyword>
<sequence length="140" mass="14329">MFGGGGMNPRKMKQMMKQMGIDVEELDAERVVIETADGDDLVFDGAQVTKMDAQGQETYQIVGSPDSVADAGGGGGAASAVEGDADPALDDAADADDSDDGIPEEDVKLVAQQAGVSKEAAREALEAANGEPARAISDLQ</sequence>
<evidence type="ECO:0000313" key="9">
    <source>
        <dbReference type="Proteomes" id="UP000770586"/>
    </source>
</evidence>
<dbReference type="SMART" id="SM01407">
    <property type="entry name" value="NAC"/>
    <property type="match status" value="1"/>
</dbReference>
<dbReference type="InterPro" id="IPR044034">
    <property type="entry name" value="NAC-like_UBA"/>
</dbReference>
<accession>A0A8J7R4U1</accession>
<feature type="region of interest" description="Disordered" evidence="6">
    <location>
        <begin position="121"/>
        <end position="140"/>
    </location>
</feature>
<comment type="similarity">
    <text evidence="4">Belongs to the NAC-alpha family.</text>
</comment>
<comment type="function">
    <text evidence="4">Contacts the emerging nascent chain on the ribosome.</text>
</comment>
<dbReference type="Pfam" id="PF01849">
    <property type="entry name" value="NAC"/>
    <property type="match status" value="1"/>
</dbReference>
<dbReference type="AlphaFoldDB" id="A0A8J7R4U1"/>
<dbReference type="RefSeq" id="WP_209543083.1">
    <property type="nucleotide sequence ID" value="NZ_BAAADX010000003.1"/>
</dbReference>
<dbReference type="Gene3D" id="1.10.8.10">
    <property type="entry name" value="DNA helicase RuvA subunit, C-terminal domain"/>
    <property type="match status" value="1"/>
</dbReference>
<dbReference type="NCBIfam" id="TIGR00264">
    <property type="entry name" value="archaeal-type nascent polypeptide-associated complex protein"/>
    <property type="match status" value="1"/>
</dbReference>
<comment type="caution">
    <text evidence="8">The sequence shown here is derived from an EMBL/GenBank/DDBJ whole genome shotgun (WGS) entry which is preliminary data.</text>
</comment>
<organism evidence="8 9">
    <name type="scientific">Halorubrum trapanicum</name>
    <dbReference type="NCBI Taxonomy" id="29284"/>
    <lineage>
        <taxon>Archaea</taxon>
        <taxon>Methanobacteriati</taxon>
        <taxon>Methanobacteriota</taxon>
        <taxon>Stenosarchaea group</taxon>
        <taxon>Halobacteria</taxon>
        <taxon>Halobacteriales</taxon>
        <taxon>Haloferacaceae</taxon>
        <taxon>Halorubrum</taxon>
    </lineage>
</organism>
<feature type="region of interest" description="Disordered" evidence="6">
    <location>
        <begin position="64"/>
        <end position="106"/>
    </location>
</feature>
<dbReference type="Gene3D" id="2.20.70.30">
    <property type="entry name" value="Nascent polypeptide-associated complex domain"/>
    <property type="match status" value="1"/>
</dbReference>
<dbReference type="PROSITE" id="PS51151">
    <property type="entry name" value="NAC_AB"/>
    <property type="match status" value="1"/>
</dbReference>
<evidence type="ECO:0000256" key="1">
    <source>
        <dbReference type="ARBA" id="ARBA00022448"/>
    </source>
</evidence>
<protein>
    <recommendedName>
        <fullName evidence="4 5">Nascent polypeptide-associated complex protein</fullName>
    </recommendedName>
</protein>
<comment type="subunit">
    <text evidence="4">Homodimer. Interacts with the ribosome. Binds ribosomal RNA.</text>
</comment>
<keyword evidence="1 4" id="KW-0813">Transport</keyword>
<keyword evidence="9" id="KW-1185">Reference proteome</keyword>
<feature type="compositionally biased region" description="Acidic residues" evidence="6">
    <location>
        <begin position="83"/>
        <end position="104"/>
    </location>
</feature>
<dbReference type="GO" id="GO:0003723">
    <property type="term" value="F:RNA binding"/>
    <property type="evidence" value="ECO:0007669"/>
    <property type="project" value="UniProtKB-UniRule"/>
</dbReference>
<dbReference type="InterPro" id="IPR038187">
    <property type="entry name" value="NAC_A/B_dom_sf"/>
</dbReference>
<evidence type="ECO:0000256" key="4">
    <source>
        <dbReference type="HAMAP-Rule" id="MF_00814"/>
    </source>
</evidence>
<dbReference type="InterPro" id="IPR009060">
    <property type="entry name" value="UBA-like_sf"/>
</dbReference>
<dbReference type="HAMAP" id="MF_00814">
    <property type="entry name" value="NAC_arch"/>
    <property type="match status" value="1"/>
</dbReference>
<reference evidence="8 9" key="1">
    <citation type="submission" date="2021-03" db="EMBL/GenBank/DDBJ databases">
        <title>Genomic Encyclopedia of Type Strains, Phase IV (KMG-IV): sequencing the most valuable type-strain genomes for metagenomic binning, comparative biology and taxonomic classification.</title>
        <authorList>
            <person name="Goeker M."/>
        </authorList>
    </citation>
    <scope>NUCLEOTIDE SEQUENCE [LARGE SCALE GENOMIC DNA]</scope>
    <source>
        <strain evidence="8 9">DSM 12287</strain>
    </source>
</reference>
<evidence type="ECO:0000256" key="2">
    <source>
        <dbReference type="ARBA" id="ARBA00022884"/>
    </source>
</evidence>
<evidence type="ECO:0000259" key="7">
    <source>
        <dbReference type="PROSITE" id="PS51151"/>
    </source>
</evidence>
<gene>
    <name evidence="4" type="primary">nac</name>
    <name evidence="8" type="ORF">J2744_000090</name>
</gene>
<evidence type="ECO:0000256" key="6">
    <source>
        <dbReference type="SAM" id="MobiDB-lite"/>
    </source>
</evidence>
<name>A0A8J7R4U1_9EURY</name>
<evidence type="ECO:0000256" key="3">
    <source>
        <dbReference type="ARBA" id="ARBA00022927"/>
    </source>
</evidence>
<dbReference type="InterPro" id="IPR002715">
    <property type="entry name" value="Nas_poly-pep-assoc_cplx_dom"/>
</dbReference>
<feature type="domain" description="NAC-A/B" evidence="7">
    <location>
        <begin position="6"/>
        <end position="74"/>
    </location>
</feature>
<dbReference type="InterPro" id="IPR005231">
    <property type="entry name" value="NAC_arc"/>
</dbReference>
<dbReference type="GO" id="GO:0015031">
    <property type="term" value="P:protein transport"/>
    <property type="evidence" value="ECO:0007669"/>
    <property type="project" value="UniProtKB-UniRule"/>
</dbReference>
<proteinExistence type="inferred from homology"/>
<evidence type="ECO:0000256" key="5">
    <source>
        <dbReference type="NCBIfam" id="TIGR00264"/>
    </source>
</evidence>
<dbReference type="EMBL" id="JAGGKE010000001">
    <property type="protein sequence ID" value="MBP1900438.1"/>
    <property type="molecule type" value="Genomic_DNA"/>
</dbReference>
<evidence type="ECO:0000313" key="8">
    <source>
        <dbReference type="EMBL" id="MBP1900438.1"/>
    </source>
</evidence>
<dbReference type="Proteomes" id="UP000770586">
    <property type="component" value="Unassembled WGS sequence"/>
</dbReference>
<dbReference type="Pfam" id="PF19026">
    <property type="entry name" value="UBA_HYPK"/>
    <property type="match status" value="1"/>
</dbReference>
<dbReference type="SUPFAM" id="SSF46934">
    <property type="entry name" value="UBA-like"/>
    <property type="match status" value="1"/>
</dbReference>
<keyword evidence="3 4" id="KW-0653">Protein transport</keyword>
<dbReference type="OrthoDB" id="53273at2157"/>